<dbReference type="AlphaFoldDB" id="A0A7X0HJE2"/>
<dbReference type="EMBL" id="JACHEM010000015">
    <property type="protein sequence ID" value="MBB6438760.1"/>
    <property type="molecule type" value="Genomic_DNA"/>
</dbReference>
<dbReference type="Proteomes" id="UP000540423">
    <property type="component" value="Unassembled WGS sequence"/>
</dbReference>
<name>A0A7X0HJE2_9ACTN</name>
<keyword evidence="2" id="KW-1185">Reference proteome</keyword>
<accession>A0A7X0HJE2</accession>
<organism evidence="1 2">
    <name type="scientific">Streptomyces candidus</name>
    <dbReference type="NCBI Taxonomy" id="67283"/>
    <lineage>
        <taxon>Bacteria</taxon>
        <taxon>Bacillati</taxon>
        <taxon>Actinomycetota</taxon>
        <taxon>Actinomycetes</taxon>
        <taxon>Kitasatosporales</taxon>
        <taxon>Streptomycetaceae</taxon>
        <taxon>Streptomyces</taxon>
    </lineage>
</organism>
<sequence length="49" mass="4733">MASRLVPVAVLAGFTASAGSVLAFPAGAGLGLLWLAAVTARLATAPAPR</sequence>
<protein>
    <submittedName>
        <fullName evidence="1">Uncharacterized protein</fullName>
    </submittedName>
</protein>
<evidence type="ECO:0000313" key="2">
    <source>
        <dbReference type="Proteomes" id="UP000540423"/>
    </source>
</evidence>
<reference evidence="1 2" key="1">
    <citation type="submission" date="2020-08" db="EMBL/GenBank/DDBJ databases">
        <title>Genomic Encyclopedia of Type Strains, Phase IV (KMG-IV): sequencing the most valuable type-strain genomes for metagenomic binning, comparative biology and taxonomic classification.</title>
        <authorList>
            <person name="Goeker M."/>
        </authorList>
    </citation>
    <scope>NUCLEOTIDE SEQUENCE [LARGE SCALE GENOMIC DNA]</scope>
    <source>
        <strain evidence="1 2">DSM 40141</strain>
    </source>
</reference>
<comment type="caution">
    <text evidence="1">The sequence shown here is derived from an EMBL/GenBank/DDBJ whole genome shotgun (WGS) entry which is preliminary data.</text>
</comment>
<proteinExistence type="predicted"/>
<gene>
    <name evidence="1" type="ORF">HNQ79_005272</name>
</gene>
<evidence type="ECO:0000313" key="1">
    <source>
        <dbReference type="EMBL" id="MBB6438760.1"/>
    </source>
</evidence>